<dbReference type="Gene3D" id="1.10.10.60">
    <property type="entry name" value="Homeodomain-like"/>
    <property type="match status" value="1"/>
</dbReference>
<reference evidence="6 7" key="1">
    <citation type="submission" date="2019-03" db="EMBL/GenBank/DDBJ databases">
        <title>Paraburkholderia sp. 4M-K11, isolated from subtropical forest soil.</title>
        <authorList>
            <person name="Gao Z.-H."/>
            <person name="Qiu L.-H."/>
        </authorList>
    </citation>
    <scope>NUCLEOTIDE SEQUENCE [LARGE SCALE GENOMIC DNA]</scope>
    <source>
        <strain evidence="6 7">4M-K11</strain>
    </source>
</reference>
<dbReference type="Proteomes" id="UP000295722">
    <property type="component" value="Unassembled WGS sequence"/>
</dbReference>
<dbReference type="GO" id="GO:0003677">
    <property type="term" value="F:DNA binding"/>
    <property type="evidence" value="ECO:0007669"/>
    <property type="project" value="UniProtKB-UniRule"/>
</dbReference>
<evidence type="ECO:0000256" key="4">
    <source>
        <dbReference type="PROSITE-ProRule" id="PRU00335"/>
    </source>
</evidence>
<proteinExistence type="predicted"/>
<dbReference type="OrthoDB" id="9798857at2"/>
<keyword evidence="2 4" id="KW-0238">DNA-binding</keyword>
<sequence>MANSQEDKNRNHERIVEIAARRFREVGLEGASIADVMKEAGLTHGGFYKHFDSRDDLVLEAMATALRSGTSGKGSAAPKGPLTFESVIEAYLNKRHRDDAGSGCAMAALLSDVGRANEETKAVFTSQVQRNIEGLQRVLAADSRPDDKQSAIVVLCLMAGALGIARAVADEKLSLEILASAREFILSRSNG</sequence>
<evidence type="ECO:0000313" key="6">
    <source>
        <dbReference type="EMBL" id="TDG18860.1"/>
    </source>
</evidence>
<dbReference type="AlphaFoldDB" id="A0A4R5M154"/>
<keyword evidence="7" id="KW-1185">Reference proteome</keyword>
<dbReference type="PANTHER" id="PTHR47506">
    <property type="entry name" value="TRANSCRIPTIONAL REGULATORY PROTEIN"/>
    <property type="match status" value="1"/>
</dbReference>
<evidence type="ECO:0000256" key="3">
    <source>
        <dbReference type="ARBA" id="ARBA00023163"/>
    </source>
</evidence>
<protein>
    <submittedName>
        <fullName evidence="6">TetR/AcrR family transcriptional regulator</fullName>
    </submittedName>
</protein>
<accession>A0A4R5M154</accession>
<dbReference type="Pfam" id="PF00440">
    <property type="entry name" value="TetR_N"/>
    <property type="match status" value="1"/>
</dbReference>
<evidence type="ECO:0000256" key="2">
    <source>
        <dbReference type="ARBA" id="ARBA00023125"/>
    </source>
</evidence>
<dbReference type="SUPFAM" id="SSF48498">
    <property type="entry name" value="Tetracyclin repressor-like, C-terminal domain"/>
    <property type="match status" value="1"/>
</dbReference>
<dbReference type="Gene3D" id="1.10.357.10">
    <property type="entry name" value="Tetracycline Repressor, domain 2"/>
    <property type="match status" value="1"/>
</dbReference>
<organism evidence="6 7">
    <name type="scientific">Paraburkholderia silviterrae</name>
    <dbReference type="NCBI Taxonomy" id="2528715"/>
    <lineage>
        <taxon>Bacteria</taxon>
        <taxon>Pseudomonadati</taxon>
        <taxon>Pseudomonadota</taxon>
        <taxon>Betaproteobacteria</taxon>
        <taxon>Burkholderiales</taxon>
        <taxon>Burkholderiaceae</taxon>
        <taxon>Paraburkholderia</taxon>
    </lineage>
</organism>
<feature type="DNA-binding region" description="H-T-H motif" evidence="4">
    <location>
        <begin position="32"/>
        <end position="51"/>
    </location>
</feature>
<dbReference type="InterPro" id="IPR036271">
    <property type="entry name" value="Tet_transcr_reg_TetR-rel_C_sf"/>
</dbReference>
<dbReference type="InterPro" id="IPR009057">
    <property type="entry name" value="Homeodomain-like_sf"/>
</dbReference>
<evidence type="ECO:0000313" key="7">
    <source>
        <dbReference type="Proteomes" id="UP000295722"/>
    </source>
</evidence>
<dbReference type="RefSeq" id="WP_133198912.1">
    <property type="nucleotide sequence ID" value="NZ_JBHUCW010000046.1"/>
</dbReference>
<evidence type="ECO:0000256" key="1">
    <source>
        <dbReference type="ARBA" id="ARBA00023015"/>
    </source>
</evidence>
<dbReference type="InterPro" id="IPR001647">
    <property type="entry name" value="HTH_TetR"/>
</dbReference>
<dbReference type="EMBL" id="SMRP01000026">
    <property type="protein sequence ID" value="TDG18860.1"/>
    <property type="molecule type" value="Genomic_DNA"/>
</dbReference>
<dbReference type="SUPFAM" id="SSF46689">
    <property type="entry name" value="Homeodomain-like"/>
    <property type="match status" value="1"/>
</dbReference>
<dbReference type="PROSITE" id="PS50977">
    <property type="entry name" value="HTH_TETR_2"/>
    <property type="match status" value="1"/>
</dbReference>
<keyword evidence="3" id="KW-0804">Transcription</keyword>
<dbReference type="PANTHER" id="PTHR47506:SF7">
    <property type="entry name" value="TRANSCRIPTIONAL REGULATORY PROTEIN"/>
    <property type="match status" value="1"/>
</dbReference>
<feature type="domain" description="HTH tetR-type" evidence="5">
    <location>
        <begin position="9"/>
        <end position="69"/>
    </location>
</feature>
<keyword evidence="1" id="KW-0805">Transcription regulation</keyword>
<comment type="caution">
    <text evidence="6">The sequence shown here is derived from an EMBL/GenBank/DDBJ whole genome shotgun (WGS) entry which is preliminary data.</text>
</comment>
<gene>
    <name evidence="6" type="ORF">EYW47_32475</name>
</gene>
<name>A0A4R5M154_9BURK</name>
<evidence type="ECO:0000259" key="5">
    <source>
        <dbReference type="PROSITE" id="PS50977"/>
    </source>
</evidence>
<dbReference type="PRINTS" id="PR00455">
    <property type="entry name" value="HTHTETR"/>
</dbReference>